<dbReference type="GO" id="GO:0016788">
    <property type="term" value="F:hydrolase activity, acting on ester bonds"/>
    <property type="evidence" value="ECO:0007669"/>
    <property type="project" value="InterPro"/>
</dbReference>
<dbReference type="EMBL" id="EF085618">
    <property type="protein sequence ID" value="ABK24921.1"/>
    <property type="molecule type" value="mRNA"/>
</dbReference>
<name>A9NWB0_PICSI</name>
<dbReference type="PANTHER" id="PTHR22835:SF659">
    <property type="entry name" value="GDSL LIPASE_ACYLHYDROLASE, PUTATIVE (AFU_ORTHOLOGUE AFUA_2G00510)-RELATED"/>
    <property type="match status" value="1"/>
</dbReference>
<organism evidence="6">
    <name type="scientific">Picea sitchensis</name>
    <name type="common">Sitka spruce</name>
    <name type="synonym">Pinus sitchensis</name>
    <dbReference type="NCBI Taxonomy" id="3332"/>
    <lineage>
        <taxon>Eukaryota</taxon>
        <taxon>Viridiplantae</taxon>
        <taxon>Streptophyta</taxon>
        <taxon>Embryophyta</taxon>
        <taxon>Tracheophyta</taxon>
        <taxon>Spermatophyta</taxon>
        <taxon>Pinopsida</taxon>
        <taxon>Pinidae</taxon>
        <taxon>Conifers I</taxon>
        <taxon>Pinales</taxon>
        <taxon>Pinaceae</taxon>
        <taxon>Picea</taxon>
    </lineage>
</organism>
<dbReference type="InterPro" id="IPR001087">
    <property type="entry name" value="GDSL"/>
</dbReference>
<keyword evidence="3" id="KW-0378">Hydrolase</keyword>
<dbReference type="InterPro" id="IPR035669">
    <property type="entry name" value="SGNH_plant_lipase-like"/>
</dbReference>
<feature type="signal peptide" evidence="5">
    <location>
        <begin position="1"/>
        <end position="33"/>
    </location>
</feature>
<comment type="similarity">
    <text evidence="1">Belongs to the 'GDSL' lipolytic enzyme family.</text>
</comment>
<dbReference type="AlphaFoldDB" id="A9NWB0"/>
<evidence type="ECO:0000313" key="6">
    <source>
        <dbReference type="EMBL" id="ABK24921.1"/>
    </source>
</evidence>
<reference evidence="6" key="1">
    <citation type="journal article" date="2008" name="BMC Genomics">
        <title>A conifer genomics resource of 200,000 spruce (Picea spp.) ESTs and 6,464 high-quality, sequence-finished full-length cDNAs for Sitka spruce (Picea sitchensis).</title>
        <authorList>
            <person name="Ralph S.G."/>
            <person name="Chun H.J."/>
            <person name="Kolosova N."/>
            <person name="Cooper D."/>
            <person name="Oddy C."/>
            <person name="Ritland C.E."/>
            <person name="Kirkpatrick R."/>
            <person name="Moore R."/>
            <person name="Barber S."/>
            <person name="Holt R.A."/>
            <person name="Jones S.J."/>
            <person name="Marra M.A."/>
            <person name="Douglas C.J."/>
            <person name="Ritland K."/>
            <person name="Bohlmann J."/>
        </authorList>
    </citation>
    <scope>NUCLEOTIDE SEQUENCE</scope>
    <source>
        <tissue evidence="6">Bark</tissue>
    </source>
</reference>
<feature type="chain" id="PRO_5002739655" description="SGNH hydrolase-type esterase domain-containing protein" evidence="5">
    <location>
        <begin position="34"/>
        <end position="388"/>
    </location>
</feature>
<dbReference type="PANTHER" id="PTHR22835">
    <property type="entry name" value="ZINC FINGER FYVE DOMAIN CONTAINING PROTEIN"/>
    <property type="match status" value="1"/>
</dbReference>
<dbReference type="SUPFAM" id="SSF52266">
    <property type="entry name" value="SGNH hydrolase"/>
    <property type="match status" value="1"/>
</dbReference>
<protein>
    <recommendedName>
        <fullName evidence="7">SGNH hydrolase-type esterase domain-containing protein</fullName>
    </recommendedName>
</protein>
<sequence>MGYRKKTPVNGHMRNYMWIFLVICMALFDMQPSVLVDAKHQNRECYSAIYSFGDSLADTGNLLISGAQQFGPISELPYGQTYFNKPTGRCSNGRLIVDFIAQAYGFQFLPPFLDKHADFSNGANFAVAGATAMDASFFEERHIEPIFTNFSLDTQIEWFKTFKENYCYGTPDCADHFENALFLIGEIGGNDYNYPFAQGRSLEEVSTFVPLIVQKIKGAIEELIDEGAKKFFVQGNLPIGCSPFYLTTQQTNSSADLDHMGCLVKFNNFSQYSNLHIRNMLLDVQGKHQNISIIYADYFSAALKVLSNPKQYGLQRNVLRVCCGRGGKYNFSPPTSCSPNVSSCLNPEQYFNWDGVHLTETAYRTIAKMFVDGKFTTPKICRQKVHSK</sequence>
<keyword evidence="2 5" id="KW-0732">Signal</keyword>
<evidence type="ECO:0000256" key="5">
    <source>
        <dbReference type="SAM" id="SignalP"/>
    </source>
</evidence>
<dbReference type="InterPro" id="IPR036514">
    <property type="entry name" value="SGNH_hydro_sf"/>
</dbReference>
<accession>A9NWB0</accession>
<evidence type="ECO:0000256" key="2">
    <source>
        <dbReference type="ARBA" id="ARBA00022729"/>
    </source>
</evidence>
<evidence type="ECO:0000256" key="3">
    <source>
        <dbReference type="ARBA" id="ARBA00022801"/>
    </source>
</evidence>
<evidence type="ECO:0008006" key="7">
    <source>
        <dbReference type="Google" id="ProtNLM"/>
    </source>
</evidence>
<dbReference type="Gene3D" id="3.40.50.1110">
    <property type="entry name" value="SGNH hydrolase"/>
    <property type="match status" value="1"/>
</dbReference>
<dbReference type="Pfam" id="PF00657">
    <property type="entry name" value="Lipase_GDSL"/>
    <property type="match status" value="1"/>
</dbReference>
<evidence type="ECO:0000256" key="1">
    <source>
        <dbReference type="ARBA" id="ARBA00008668"/>
    </source>
</evidence>
<proteinExistence type="evidence at transcript level"/>
<evidence type="ECO:0000256" key="4">
    <source>
        <dbReference type="ARBA" id="ARBA00023180"/>
    </source>
</evidence>
<dbReference type="CDD" id="cd01837">
    <property type="entry name" value="SGNH_plant_lipase_like"/>
    <property type="match status" value="1"/>
</dbReference>
<keyword evidence="4" id="KW-0325">Glycoprotein</keyword>